<organism evidence="1 2">
    <name type="scientific">Panagrolaimus sp. ES5</name>
    <dbReference type="NCBI Taxonomy" id="591445"/>
    <lineage>
        <taxon>Eukaryota</taxon>
        <taxon>Metazoa</taxon>
        <taxon>Ecdysozoa</taxon>
        <taxon>Nematoda</taxon>
        <taxon>Chromadorea</taxon>
        <taxon>Rhabditida</taxon>
        <taxon>Tylenchina</taxon>
        <taxon>Panagrolaimomorpha</taxon>
        <taxon>Panagrolaimoidea</taxon>
        <taxon>Panagrolaimidae</taxon>
        <taxon>Panagrolaimus</taxon>
    </lineage>
</organism>
<name>A0AC34GNL5_9BILA</name>
<dbReference type="WBParaSite" id="ES5_v2.g485.t1">
    <property type="protein sequence ID" value="ES5_v2.g485.t1"/>
    <property type="gene ID" value="ES5_v2.g485"/>
</dbReference>
<reference evidence="2" key="1">
    <citation type="submission" date="2022-11" db="UniProtKB">
        <authorList>
            <consortium name="WormBaseParasite"/>
        </authorList>
    </citation>
    <scope>IDENTIFICATION</scope>
</reference>
<proteinExistence type="predicted"/>
<protein>
    <submittedName>
        <fullName evidence="2">C3H1-type domain-containing protein</fullName>
    </submittedName>
</protein>
<evidence type="ECO:0000313" key="2">
    <source>
        <dbReference type="WBParaSite" id="ES5_v2.g485.t1"/>
    </source>
</evidence>
<accession>A0AC34GNL5</accession>
<dbReference type="Proteomes" id="UP000887579">
    <property type="component" value="Unplaced"/>
</dbReference>
<sequence length="233" mass="25794">MSGDEGEGDTARRLIAKLLQFTLPGQIELPLNWVNGPEKVEEDTVSDDDCIEQCTNVVIALSQDESIKDENLEDGELLDDDEEEDGEIIEKENIASSYFHFGRCIVPKCRFSHLPLDDYTRPVFEKALKDEEEAAISANAIPLSSAFSSSQNIPVNCPPNFPPPSFSKSANPVMHTYSNSLLYNKNAVRKCVAPYNKKPPKTKSISSVPHSNVTVDSLLSDITFSLPNLRQCC</sequence>
<evidence type="ECO:0000313" key="1">
    <source>
        <dbReference type="Proteomes" id="UP000887579"/>
    </source>
</evidence>